<keyword evidence="1 5" id="KW-0637">Prenyltransferase</keyword>
<name>A0A9X4MIN3_9BACT</name>
<dbReference type="GO" id="GO:0106141">
    <property type="term" value="F:flavin prenyltransferase activity"/>
    <property type="evidence" value="ECO:0007669"/>
    <property type="project" value="UniProtKB-EC"/>
</dbReference>
<dbReference type="NCBIfam" id="NF004685">
    <property type="entry name" value="PRK06029.1"/>
    <property type="match status" value="1"/>
</dbReference>
<evidence type="ECO:0000256" key="4">
    <source>
        <dbReference type="ARBA" id="ARBA00022679"/>
    </source>
</evidence>
<feature type="binding site" evidence="5">
    <location>
        <begin position="87"/>
        <end position="90"/>
    </location>
    <ligand>
        <name>FMN</name>
        <dbReference type="ChEBI" id="CHEBI:58210"/>
    </ligand>
</feature>
<dbReference type="Pfam" id="PF02441">
    <property type="entry name" value="Flavoprotein"/>
    <property type="match status" value="1"/>
</dbReference>
<feature type="binding site" evidence="5">
    <location>
        <position position="99"/>
    </location>
    <ligand>
        <name>FMN</name>
        <dbReference type="ChEBI" id="CHEBI:58210"/>
    </ligand>
</feature>
<comment type="similarity">
    <text evidence="5">Belongs to the UbiX/PAD1 family.</text>
</comment>
<comment type="catalytic activity">
    <reaction evidence="5">
        <text>dimethylallyl phosphate + FMNH2 = prenylated FMNH2 + phosphate</text>
        <dbReference type="Rhea" id="RHEA:37743"/>
        <dbReference type="ChEBI" id="CHEBI:43474"/>
        <dbReference type="ChEBI" id="CHEBI:57618"/>
        <dbReference type="ChEBI" id="CHEBI:87467"/>
        <dbReference type="ChEBI" id="CHEBI:88052"/>
        <dbReference type="EC" id="2.5.1.129"/>
    </reaction>
</comment>
<organism evidence="7 8">
    <name type="scientific">Thiovibrio frasassiensis</name>
    <dbReference type="NCBI Taxonomy" id="2984131"/>
    <lineage>
        <taxon>Bacteria</taxon>
        <taxon>Pseudomonadati</taxon>
        <taxon>Thermodesulfobacteriota</taxon>
        <taxon>Desulfobulbia</taxon>
        <taxon>Desulfobulbales</taxon>
        <taxon>Thiovibrionaceae</taxon>
        <taxon>Thiovibrio</taxon>
    </lineage>
</organism>
<feature type="binding site" evidence="5">
    <location>
        <position position="168"/>
    </location>
    <ligand>
        <name>dimethylallyl phosphate</name>
        <dbReference type="ChEBI" id="CHEBI:88052"/>
    </ligand>
</feature>
<dbReference type="NCBIfam" id="TIGR00421">
    <property type="entry name" value="ubiX_pad"/>
    <property type="match status" value="1"/>
</dbReference>
<dbReference type="Proteomes" id="UP001154240">
    <property type="component" value="Unassembled WGS sequence"/>
</dbReference>
<protein>
    <recommendedName>
        <fullName evidence="5">Flavin prenyltransferase UbiX</fullName>
        <ecNumber evidence="5">2.5.1.129</ecNumber>
    </recommendedName>
</protein>
<reference evidence="7" key="1">
    <citation type="journal article" date="2022" name="bioRxiv">
        <title>Thiovibrio frasassiensisgen. nov., sp. nov., an autotrophic, elemental sulfur disproportionating bacterium isolated from sulfidic karst sediment, and proposal of Thiovibrionaceae fam. nov.</title>
        <authorList>
            <person name="Aronson H."/>
            <person name="Thomas C."/>
            <person name="Bhattacharyya M."/>
            <person name="Eckstein S."/>
            <person name="Jensen S."/>
            <person name="Barco R."/>
            <person name="Macalady J."/>
            <person name="Amend J."/>
        </authorList>
    </citation>
    <scope>NUCLEOTIDE SEQUENCE</scope>
    <source>
        <strain evidence="7">RS19-109</strain>
    </source>
</reference>
<dbReference type="EMBL" id="JAPHEH010000001">
    <property type="protein sequence ID" value="MDG4476590.1"/>
    <property type="molecule type" value="Genomic_DNA"/>
</dbReference>
<evidence type="ECO:0000259" key="6">
    <source>
        <dbReference type="Pfam" id="PF02441"/>
    </source>
</evidence>
<dbReference type="Gene3D" id="3.40.50.1950">
    <property type="entry name" value="Flavin prenyltransferase-like"/>
    <property type="match status" value="1"/>
</dbReference>
<comment type="function">
    <text evidence="5">Flavin prenyltransferase that catalyzes the synthesis of the prenylated FMN cofactor (prenyl-FMN) for 4-hydroxy-3-polyprenylbenzoic acid decarboxylase UbiD. The prenyltransferase is metal-independent and links a dimethylallyl moiety from dimethylallyl monophosphate (DMAP) to the flavin N5 and C6 atoms of FMN.</text>
</comment>
<dbReference type="InterPro" id="IPR004507">
    <property type="entry name" value="UbiX-like"/>
</dbReference>
<dbReference type="RefSeq" id="WP_307633556.1">
    <property type="nucleotide sequence ID" value="NZ_JAPHEH010000001.1"/>
</dbReference>
<evidence type="ECO:0000256" key="1">
    <source>
        <dbReference type="ARBA" id="ARBA00022602"/>
    </source>
</evidence>
<keyword evidence="2 5" id="KW-0285">Flavoprotein</keyword>
<reference evidence="7" key="2">
    <citation type="submission" date="2022-10" db="EMBL/GenBank/DDBJ databases">
        <authorList>
            <person name="Aronson H.S."/>
        </authorList>
    </citation>
    <scope>NUCLEOTIDE SEQUENCE</scope>
    <source>
        <strain evidence="7">RS19-109</strain>
    </source>
</reference>
<keyword evidence="4 5" id="KW-0808">Transferase</keyword>
<comment type="caution">
    <text evidence="7">The sequence shown here is derived from an EMBL/GenBank/DDBJ whole genome shotgun (WGS) entry which is preliminary data.</text>
</comment>
<evidence type="ECO:0000313" key="8">
    <source>
        <dbReference type="Proteomes" id="UP001154240"/>
    </source>
</evidence>
<dbReference type="SUPFAM" id="SSF52507">
    <property type="entry name" value="Homo-oligomeric flavin-containing Cys decarboxylases, HFCD"/>
    <property type="match status" value="1"/>
</dbReference>
<evidence type="ECO:0000313" key="7">
    <source>
        <dbReference type="EMBL" id="MDG4476590.1"/>
    </source>
</evidence>
<evidence type="ECO:0000256" key="3">
    <source>
        <dbReference type="ARBA" id="ARBA00022643"/>
    </source>
</evidence>
<feature type="binding site" evidence="5">
    <location>
        <position position="122"/>
    </location>
    <ligand>
        <name>FMN</name>
        <dbReference type="ChEBI" id="CHEBI:58210"/>
    </ligand>
</feature>
<sequence>MKKVVLAITGATGAVYALEFLKLCQPLGVEVHGLLSEAGEQVLGLELGMSRRDLDPFVARWHDVHDFAAPMSSGSSDFSGMAVLPCTMGSLAAIANGICGNLIHRAADVMLKERRPLVLAVRETPLNKTHLTNMLKAHEAGGIICPPMPALYHRPRSIEEMARLFAGRVAGLLGIEVADLPRWQGIPPEEEA</sequence>
<dbReference type="InterPro" id="IPR036551">
    <property type="entry name" value="Flavin_trans-like"/>
</dbReference>
<evidence type="ECO:0000256" key="2">
    <source>
        <dbReference type="ARBA" id="ARBA00022630"/>
    </source>
</evidence>
<dbReference type="AlphaFoldDB" id="A0A9X4MIN3"/>
<dbReference type="InterPro" id="IPR003382">
    <property type="entry name" value="Flavoprotein"/>
</dbReference>
<feature type="binding site" evidence="5">
    <location>
        <position position="152"/>
    </location>
    <ligand>
        <name>dimethylallyl phosphate</name>
        <dbReference type="ChEBI" id="CHEBI:88052"/>
    </ligand>
</feature>
<feature type="binding site" evidence="5">
    <location>
        <position position="36"/>
    </location>
    <ligand>
        <name>FMN</name>
        <dbReference type="ChEBI" id="CHEBI:58210"/>
    </ligand>
</feature>
<proteinExistence type="inferred from homology"/>
<gene>
    <name evidence="5" type="primary">ubiX</name>
    <name evidence="7" type="ORF">OLX77_10545</name>
</gene>
<feature type="binding site" evidence="5">
    <location>
        <begin position="10"/>
        <end position="12"/>
    </location>
    <ligand>
        <name>FMN</name>
        <dbReference type="ChEBI" id="CHEBI:58210"/>
    </ligand>
</feature>
<accession>A0A9X4MIN3</accession>
<feature type="domain" description="Flavoprotein" evidence="6">
    <location>
        <begin position="2"/>
        <end position="169"/>
    </location>
</feature>
<keyword evidence="8" id="KW-1185">Reference proteome</keyword>
<dbReference type="EC" id="2.5.1.129" evidence="5"/>
<keyword evidence="3 5" id="KW-0288">FMN</keyword>
<evidence type="ECO:0000256" key="5">
    <source>
        <dbReference type="HAMAP-Rule" id="MF_01984"/>
    </source>
</evidence>
<dbReference type="HAMAP" id="MF_01984">
    <property type="entry name" value="ubiX_pad"/>
    <property type="match status" value="1"/>
</dbReference>